<dbReference type="OrthoDB" id="2989771at2"/>
<dbReference type="InterPro" id="IPR050570">
    <property type="entry name" value="Cell_wall_metabolism_enzyme"/>
</dbReference>
<dbReference type="Pfam" id="PF01551">
    <property type="entry name" value="Peptidase_M23"/>
    <property type="match status" value="1"/>
</dbReference>
<evidence type="ECO:0000313" key="5">
    <source>
        <dbReference type="EMBL" id="CDZ90197.1"/>
    </source>
</evidence>
<dbReference type="GO" id="GO:0004222">
    <property type="term" value="F:metalloendopeptidase activity"/>
    <property type="evidence" value="ECO:0007669"/>
    <property type="project" value="TreeGrafter"/>
</dbReference>
<dbReference type="InterPro" id="IPR023346">
    <property type="entry name" value="Lysozyme-like_dom_sf"/>
</dbReference>
<sequence length="543" mass="56495">MNGKGGTGLIALILALVLVPFFLLLVLVMGIQDEQDRQAGTTCLGPGSGLGSGDRLAPAGSFVKPVDPSAVTVTSGFGERWGTLHRGIDLAGAVGTPIYAFADAVVRHAGPASGFGQWVVLDHTRGGQLVSTVYGHIDTYTVAVGEQVRAGQQIATLGNRGESTGPHLHWELWPGGWGTEAVDPLPYYDAAPAPGQSSAGPTTPVPPAPPRGNLAQPLPPSAGSEQGLQVDAKKVARAAHLTFGDRIGGIGGWRADGGYATDHTEGRAIDVMIPHHRSGDGVALGDEITDYILANAEFFNVEYVIWRQTYYPAGGAPSQMEDRGSETQNHYDHVHISVRGQGTDERLVSWGSLPGGRGNATAAAADCLISGEGIGDRLADGTVPDEFAPWLERAGSLCPQITPSLLAAQLAAENGFRHGTDAPVSVTGARGPAQFMPGTWASYGQDYDGDGKVDVNSIGDAVMAQGHYMCTIAATIDDAIADGVVSAPNGRTELYLAGYNAGEGAVLASGGFPTGHTDYVVQTRPYADKIIAAEPQYRARSNQ</sequence>
<gene>
    <name evidence="5" type="ORF">RHRU231_670006</name>
</gene>
<name>A0A098BPQ1_9NOCA</name>
<organism evidence="5 6">
    <name type="scientific">Rhodococcus ruber</name>
    <dbReference type="NCBI Taxonomy" id="1830"/>
    <lineage>
        <taxon>Bacteria</taxon>
        <taxon>Bacillati</taxon>
        <taxon>Actinomycetota</taxon>
        <taxon>Actinomycetes</taxon>
        <taxon>Mycobacteriales</taxon>
        <taxon>Nocardiaceae</taxon>
        <taxon>Rhodococcus</taxon>
    </lineage>
</organism>
<feature type="domain" description="ARB-07466-like C-terminal" evidence="4">
    <location>
        <begin position="225"/>
        <end position="331"/>
    </location>
</feature>
<feature type="compositionally biased region" description="Low complexity" evidence="1">
    <location>
        <begin position="188"/>
        <end position="202"/>
    </location>
</feature>
<reference evidence="5 6" key="1">
    <citation type="journal article" date="2014" name="Genome Announc.">
        <title>Draft Genome Sequence of Propane- and Butane-Oxidizing Actinobacterium Rhodococcus ruber IEGM 231.</title>
        <authorList>
            <person name="Ivshina I.B."/>
            <person name="Kuyukina M.S."/>
            <person name="Krivoruchko A.V."/>
            <person name="Barbe V."/>
            <person name="Fischer C."/>
        </authorList>
    </citation>
    <scope>NUCLEOTIDE SEQUENCE [LARGE SCALE GENOMIC DNA]</scope>
</reference>
<evidence type="ECO:0000259" key="2">
    <source>
        <dbReference type="Pfam" id="PF01551"/>
    </source>
</evidence>
<feature type="region of interest" description="Disordered" evidence="1">
    <location>
        <begin position="188"/>
        <end position="230"/>
    </location>
</feature>
<protein>
    <submittedName>
        <fullName evidence="5">Putative M23 family peptidase/lytic transglycosylase</fullName>
    </submittedName>
</protein>
<feature type="domain" description="M23ase beta-sheet core" evidence="2">
    <location>
        <begin position="84"/>
        <end position="176"/>
    </location>
</feature>
<dbReference type="PANTHER" id="PTHR21666">
    <property type="entry name" value="PEPTIDASE-RELATED"/>
    <property type="match status" value="1"/>
</dbReference>
<accession>A0A098BPQ1</accession>
<evidence type="ECO:0000256" key="1">
    <source>
        <dbReference type="SAM" id="MobiDB-lite"/>
    </source>
</evidence>
<dbReference type="InterPro" id="IPR058593">
    <property type="entry name" value="ARB_07466-like_C"/>
</dbReference>
<dbReference type="eggNOG" id="COG0741">
    <property type="taxonomic scope" value="Bacteria"/>
</dbReference>
<dbReference type="SUPFAM" id="SSF51261">
    <property type="entry name" value="Duplicated hybrid motif"/>
    <property type="match status" value="1"/>
</dbReference>
<dbReference type="Gene3D" id="1.10.530.10">
    <property type="match status" value="1"/>
</dbReference>
<dbReference type="AlphaFoldDB" id="A0A098BPQ1"/>
<dbReference type="InterPro" id="IPR016047">
    <property type="entry name" value="M23ase_b-sheet_dom"/>
</dbReference>
<dbReference type="SUPFAM" id="SSF53955">
    <property type="entry name" value="Lysozyme-like"/>
    <property type="match status" value="1"/>
</dbReference>
<dbReference type="Gene3D" id="2.70.70.10">
    <property type="entry name" value="Glucose Permease (Domain IIA)"/>
    <property type="match status" value="1"/>
</dbReference>
<evidence type="ECO:0000259" key="3">
    <source>
        <dbReference type="Pfam" id="PF13406"/>
    </source>
</evidence>
<dbReference type="RefSeq" id="WP_040273349.1">
    <property type="nucleotide sequence ID" value="NZ_JAJNCM010000024.1"/>
</dbReference>
<dbReference type="Proteomes" id="UP000042997">
    <property type="component" value="Unassembled WGS sequence"/>
</dbReference>
<dbReference type="InterPro" id="IPR031304">
    <property type="entry name" value="SLT_2"/>
</dbReference>
<dbReference type="PANTHER" id="PTHR21666:SF270">
    <property type="entry name" value="MUREIN HYDROLASE ACTIVATOR ENVC"/>
    <property type="match status" value="1"/>
</dbReference>
<evidence type="ECO:0000313" key="6">
    <source>
        <dbReference type="Proteomes" id="UP000042997"/>
    </source>
</evidence>
<dbReference type="eggNOG" id="COG0739">
    <property type="taxonomic scope" value="Bacteria"/>
</dbReference>
<dbReference type="CDD" id="cd12797">
    <property type="entry name" value="M23_peptidase"/>
    <property type="match status" value="1"/>
</dbReference>
<dbReference type="InterPro" id="IPR011055">
    <property type="entry name" value="Dup_hybrid_motif"/>
</dbReference>
<dbReference type="CDD" id="cd13399">
    <property type="entry name" value="Slt35-like"/>
    <property type="match status" value="1"/>
</dbReference>
<dbReference type="Pfam" id="PF13406">
    <property type="entry name" value="SLT_2"/>
    <property type="match status" value="1"/>
</dbReference>
<dbReference type="EMBL" id="CCSD01000080">
    <property type="protein sequence ID" value="CDZ90197.1"/>
    <property type="molecule type" value="Genomic_DNA"/>
</dbReference>
<evidence type="ECO:0000259" key="4">
    <source>
        <dbReference type="Pfam" id="PF26571"/>
    </source>
</evidence>
<feature type="domain" description="Transglycosylase SLT" evidence="3">
    <location>
        <begin position="405"/>
        <end position="469"/>
    </location>
</feature>
<dbReference type="Pfam" id="PF26571">
    <property type="entry name" value="VldE"/>
    <property type="match status" value="1"/>
</dbReference>
<proteinExistence type="predicted"/>